<reference evidence="1" key="2">
    <citation type="submission" date="2025-09" db="UniProtKB">
        <authorList>
            <consortium name="Ensembl"/>
        </authorList>
    </citation>
    <scope>IDENTIFICATION</scope>
</reference>
<dbReference type="Proteomes" id="UP000694402">
    <property type="component" value="Unassembled WGS sequence"/>
</dbReference>
<protein>
    <submittedName>
        <fullName evidence="1">Uncharacterized protein</fullName>
    </submittedName>
</protein>
<dbReference type="InterPro" id="IPR001464">
    <property type="entry name" value="Annexin"/>
</dbReference>
<proteinExistence type="predicted"/>
<evidence type="ECO:0000313" key="1">
    <source>
        <dbReference type="Ensembl" id="ENSOTSP00005027896.1"/>
    </source>
</evidence>
<organism evidence="1 2">
    <name type="scientific">Oncorhynchus tshawytscha</name>
    <name type="common">Chinook salmon</name>
    <name type="synonym">Salmo tshawytscha</name>
    <dbReference type="NCBI Taxonomy" id="74940"/>
    <lineage>
        <taxon>Eukaryota</taxon>
        <taxon>Metazoa</taxon>
        <taxon>Chordata</taxon>
        <taxon>Craniata</taxon>
        <taxon>Vertebrata</taxon>
        <taxon>Euteleostomi</taxon>
        <taxon>Actinopterygii</taxon>
        <taxon>Neopterygii</taxon>
        <taxon>Teleostei</taxon>
        <taxon>Protacanthopterygii</taxon>
        <taxon>Salmoniformes</taxon>
        <taxon>Salmonidae</taxon>
        <taxon>Salmoninae</taxon>
        <taxon>Oncorhynchus</taxon>
    </lineage>
</organism>
<dbReference type="InterPro" id="IPR037104">
    <property type="entry name" value="Annexin_sf"/>
</dbReference>
<dbReference type="GO" id="GO:0005544">
    <property type="term" value="F:calcium-dependent phospholipid binding"/>
    <property type="evidence" value="ECO:0007669"/>
    <property type="project" value="InterPro"/>
</dbReference>
<accession>A0A8C8F0V4</accession>
<dbReference type="Ensembl" id="ENSOTST00005030150.2">
    <property type="protein sequence ID" value="ENSOTSP00005027896.1"/>
    <property type="gene ID" value="ENSOTSG00005013102.2"/>
</dbReference>
<sequence>METDITAGKMEDTSQMFSKSTSVYYGTVAPYPHFSASSNAAALEKAIEAKGVDEDMTMTVLVKRIYWAYESQHCPLSQSLLLTDVVLKDLDKVIKCETSGDFAPAILALLKTDRSEDTDVDIDLAKKGTRAVFEAGENTKGTDVAVFIDIPAAGAAHRSPKVRHINEYKHTQTQKACRVSKIARYKITTQVPTHNRGPNTPRQTGVV</sequence>
<reference evidence="1" key="1">
    <citation type="submission" date="2025-08" db="UniProtKB">
        <authorList>
            <consortium name="Ensembl"/>
        </authorList>
    </citation>
    <scope>IDENTIFICATION</scope>
</reference>
<keyword evidence="2" id="KW-1185">Reference proteome</keyword>
<evidence type="ECO:0000313" key="2">
    <source>
        <dbReference type="Proteomes" id="UP000694402"/>
    </source>
</evidence>
<dbReference type="Gene3D" id="1.10.220.10">
    <property type="entry name" value="Annexin"/>
    <property type="match status" value="1"/>
</dbReference>
<name>A0A8C8F0V4_ONCTS</name>
<dbReference type="SUPFAM" id="SSF47874">
    <property type="entry name" value="Annexin"/>
    <property type="match status" value="1"/>
</dbReference>
<dbReference type="GO" id="GO:0005509">
    <property type="term" value="F:calcium ion binding"/>
    <property type="evidence" value="ECO:0007669"/>
    <property type="project" value="InterPro"/>
</dbReference>
<dbReference type="AlphaFoldDB" id="A0A8C8F0V4"/>
<dbReference type="PRINTS" id="PR00196">
    <property type="entry name" value="ANNEXIN"/>
</dbReference>